<evidence type="ECO:0000256" key="1">
    <source>
        <dbReference type="ARBA" id="ARBA00022737"/>
    </source>
</evidence>
<proteinExistence type="predicted"/>
<dbReference type="Proteomes" id="UP001278766">
    <property type="component" value="Unassembled WGS sequence"/>
</dbReference>
<reference evidence="6" key="2">
    <citation type="submission" date="2023-06" db="EMBL/GenBank/DDBJ databases">
        <authorList>
            <consortium name="Lawrence Berkeley National Laboratory"/>
            <person name="Haridas S."/>
            <person name="Hensen N."/>
            <person name="Bonometti L."/>
            <person name="Westerberg I."/>
            <person name="Brannstrom I.O."/>
            <person name="Guillou S."/>
            <person name="Cros-Aarteil S."/>
            <person name="Calhoun S."/>
            <person name="Kuo A."/>
            <person name="Mondo S."/>
            <person name="Pangilinan J."/>
            <person name="Riley R."/>
            <person name="Labutti K."/>
            <person name="Andreopoulos B."/>
            <person name="Lipzen A."/>
            <person name="Chen C."/>
            <person name="Yanf M."/>
            <person name="Daum C."/>
            <person name="Ng V."/>
            <person name="Clum A."/>
            <person name="Steindorff A."/>
            <person name="Ohm R."/>
            <person name="Martin F."/>
            <person name="Silar P."/>
            <person name="Natvig D."/>
            <person name="Lalanne C."/>
            <person name="Gautier V."/>
            <person name="Ament-Velasquez S.L."/>
            <person name="Kruys A."/>
            <person name="Hutchinson M.I."/>
            <person name="Powell A.J."/>
            <person name="Barry K."/>
            <person name="Miller A.N."/>
            <person name="Grigoriev I.V."/>
            <person name="Debuchy R."/>
            <person name="Gladieux P."/>
            <person name="Thoren M.H."/>
            <person name="Johannesson H."/>
        </authorList>
    </citation>
    <scope>NUCLEOTIDE SEQUENCE</scope>
    <source>
        <strain evidence="6">CBS 168.71</strain>
    </source>
</reference>
<evidence type="ECO:0000313" key="6">
    <source>
        <dbReference type="EMBL" id="KAK3296645.1"/>
    </source>
</evidence>
<dbReference type="InterPro" id="IPR002110">
    <property type="entry name" value="Ankyrin_rpt"/>
</dbReference>
<keyword evidence="5" id="KW-0732">Signal</keyword>
<keyword evidence="2 3" id="KW-0040">ANK repeat</keyword>
<sequence length="1524" mass="167111">MPIILAVVFLGLSPLRVAADWWDDFANNLGTDLAPVIALFGEAPTKQYLSESLTYIDYFIFAMAPLGILTAVVSAIRVRGGSSLRAFIGRSQEGMGAIEAELCSSTSRDVCELYNNGGISRIIGRPRMLELVYDPTASDYEFYDNTTAGLYSVQEYFVKDAKNNKKRKWAEMVPAGRLGGFLQDRPADQGNGFDVFVSSIVEGNASKPFAPSPNLTLNVWMKKVPAAAKYAAAATGLAAQGGVIVLGAVITYYLGLSREDSEISRYGFPLMACGTLMLCAGVFLCASLVGESTSKRRFQQVSDGIGPGPQRRPEFAWLQPGGQRVGDQEFDAFAYTDHLKEYMTSWKATGNVVDAFAPPADKTERSSTQLVGGPTVYGAVTMCVLGFIFQFIGLRDIHPSVSIAQLAATLLMSFVRSLLRTRRLDPSRNLLEGVSDFVRGYELDWLALRLASRDTAPGGVATANKSTETGVAYRPLWVLTGSDESPGALSHHHRACHASDNHHCIHRTRDSSIFLLRHDSDRDRAKRIIQASLAGDGEERVPVFGAIRDLRIPSETKLSPEKLSFAKKAFALRKQLVKFTGQETCLAVPDLRVPAAMRSWTAGEVAVRGLAVQLASAIGRVADALFSGDTIFKGRWRHSDSFYWSVYALGTIRRQYEPFPIYFSIHRNSQGGRWTTDPAVLEVALGLWCWSLRADARTDFRDESTGQRISGADEVTNYRIISIKADNSGSRWGLGKLNGGQLWLRNQRGLAPTDIFYSPGQAPKDSFHGSQDLFIESRMYRPHHSVHSGLPSESGNGPNVLPSTKRLFGWYAVPPGPLRAEDHIVSDCDFEAQRVDAPIPIMCAQDFFGLFLRSLFSIVDRLGGTFRVNLSSTASPFLDNTLVSEVVAILEDCHLGSQTDLLLTVLPAIGTRGLSTYEGLLRATRRVAKNLRLTRQWERGATLLDEAARCILVRHFGSTLVPPSRSSEVLNVTARLILQHIHHVFLGQQGNPKPNLPELNLYERLEHANLGHWWRGDGRDFGTLEGLRDEYIQALGVNEPSESSALFPTPRAAVILRSLAIGIPPSLHQILRGQGPTDDDLMDEFFSLIVERALELGTNVNAQDEAGKTALAIAADNGMTKVVAALLEGGSDTELGDNEEMTPLHHAARSGNLEVVQSLLWAKGDYESSADKHGMTPLLHAARNSHGSITEFIIAYAGRDSLMDIEFDLLAKAEWGEDEQVAVLKHLGKPWPTESCEAGRHPFVTFLEKKKFQVALEFINSNIIGFKYTGPIPPDIDRDFLSLAAGSGKRQVVERLLEKHAIPVTEFASSMIVAAMSGHADILQLLIEDDRVTKNTVAKGIKKIRKEAELLLAMQIVTTNASANDKGMTPLLFATKYGQEAMVYFLTRGVYDYLGRGEAVNRNILALAAGCVGSVIGQLQKANEPPSSDDAADTMVQEAKARAENILQRLLGHIWNPEVDRMLNWQDEDQRTVLMIAVENDLELGVKSLLARGGNPSLTNKEGKTAKQIAGERGNQKIIALFES</sequence>
<dbReference type="RefSeq" id="XP_062660159.1">
    <property type="nucleotide sequence ID" value="XM_062797726.1"/>
</dbReference>
<evidence type="ECO:0000313" key="7">
    <source>
        <dbReference type="Proteomes" id="UP001278766"/>
    </source>
</evidence>
<comment type="caution">
    <text evidence="6">The sequence shown here is derived from an EMBL/GenBank/DDBJ whole genome shotgun (WGS) entry which is preliminary data.</text>
</comment>
<keyword evidence="4" id="KW-0472">Membrane</keyword>
<feature type="chain" id="PRO_5041971111" evidence="5">
    <location>
        <begin position="20"/>
        <end position="1524"/>
    </location>
</feature>
<feature type="transmembrane region" description="Helical" evidence="4">
    <location>
        <begin position="55"/>
        <end position="76"/>
    </location>
</feature>
<name>A0AAE0LTE7_9PEZI</name>
<keyword evidence="4" id="KW-0812">Transmembrane</keyword>
<dbReference type="PROSITE" id="PS50297">
    <property type="entry name" value="ANK_REP_REGION"/>
    <property type="match status" value="2"/>
</dbReference>
<feature type="signal peptide" evidence="5">
    <location>
        <begin position="1"/>
        <end position="19"/>
    </location>
</feature>
<organism evidence="6 7">
    <name type="scientific">Chaetomium fimeti</name>
    <dbReference type="NCBI Taxonomy" id="1854472"/>
    <lineage>
        <taxon>Eukaryota</taxon>
        <taxon>Fungi</taxon>
        <taxon>Dikarya</taxon>
        <taxon>Ascomycota</taxon>
        <taxon>Pezizomycotina</taxon>
        <taxon>Sordariomycetes</taxon>
        <taxon>Sordariomycetidae</taxon>
        <taxon>Sordariales</taxon>
        <taxon>Chaetomiaceae</taxon>
        <taxon>Chaetomium</taxon>
    </lineage>
</organism>
<feature type="repeat" description="ANK" evidence="3">
    <location>
        <begin position="1106"/>
        <end position="1138"/>
    </location>
</feature>
<evidence type="ECO:0000256" key="4">
    <source>
        <dbReference type="SAM" id="Phobius"/>
    </source>
</evidence>
<dbReference type="PANTHER" id="PTHR24198:SF165">
    <property type="entry name" value="ANKYRIN REPEAT-CONTAINING PROTEIN-RELATED"/>
    <property type="match status" value="1"/>
</dbReference>
<keyword evidence="7" id="KW-1185">Reference proteome</keyword>
<evidence type="ECO:0000256" key="5">
    <source>
        <dbReference type="SAM" id="SignalP"/>
    </source>
</evidence>
<dbReference type="InterPro" id="IPR036770">
    <property type="entry name" value="Ankyrin_rpt-contain_sf"/>
</dbReference>
<dbReference type="GeneID" id="87834674"/>
<dbReference type="SUPFAM" id="SSF48403">
    <property type="entry name" value="Ankyrin repeat"/>
    <property type="match status" value="2"/>
</dbReference>
<keyword evidence="1" id="KW-0677">Repeat</keyword>
<feature type="transmembrane region" description="Helical" evidence="4">
    <location>
        <begin position="230"/>
        <end position="254"/>
    </location>
</feature>
<dbReference type="SMART" id="SM00248">
    <property type="entry name" value="ANK"/>
    <property type="match status" value="7"/>
</dbReference>
<feature type="transmembrane region" description="Helical" evidence="4">
    <location>
        <begin position="266"/>
        <end position="289"/>
    </location>
</feature>
<dbReference type="PANTHER" id="PTHR24198">
    <property type="entry name" value="ANKYRIN REPEAT AND PROTEIN KINASE DOMAIN-CONTAINING PROTEIN"/>
    <property type="match status" value="1"/>
</dbReference>
<dbReference type="EMBL" id="JAUEPN010000003">
    <property type="protein sequence ID" value="KAK3296645.1"/>
    <property type="molecule type" value="Genomic_DNA"/>
</dbReference>
<keyword evidence="4" id="KW-1133">Transmembrane helix</keyword>
<evidence type="ECO:0000256" key="2">
    <source>
        <dbReference type="ARBA" id="ARBA00023043"/>
    </source>
</evidence>
<dbReference type="Gene3D" id="1.25.40.20">
    <property type="entry name" value="Ankyrin repeat-containing domain"/>
    <property type="match status" value="3"/>
</dbReference>
<reference evidence="6" key="1">
    <citation type="journal article" date="2023" name="Mol. Phylogenet. Evol.">
        <title>Genome-scale phylogeny and comparative genomics of the fungal order Sordariales.</title>
        <authorList>
            <person name="Hensen N."/>
            <person name="Bonometti L."/>
            <person name="Westerberg I."/>
            <person name="Brannstrom I.O."/>
            <person name="Guillou S."/>
            <person name="Cros-Aarteil S."/>
            <person name="Calhoun S."/>
            <person name="Haridas S."/>
            <person name="Kuo A."/>
            <person name="Mondo S."/>
            <person name="Pangilinan J."/>
            <person name="Riley R."/>
            <person name="LaButti K."/>
            <person name="Andreopoulos B."/>
            <person name="Lipzen A."/>
            <person name="Chen C."/>
            <person name="Yan M."/>
            <person name="Daum C."/>
            <person name="Ng V."/>
            <person name="Clum A."/>
            <person name="Steindorff A."/>
            <person name="Ohm R.A."/>
            <person name="Martin F."/>
            <person name="Silar P."/>
            <person name="Natvig D.O."/>
            <person name="Lalanne C."/>
            <person name="Gautier V."/>
            <person name="Ament-Velasquez S.L."/>
            <person name="Kruys A."/>
            <person name="Hutchinson M.I."/>
            <person name="Powell A.J."/>
            <person name="Barry K."/>
            <person name="Miller A.N."/>
            <person name="Grigoriev I.V."/>
            <person name="Debuchy R."/>
            <person name="Gladieux P."/>
            <person name="Hiltunen Thoren M."/>
            <person name="Johannesson H."/>
        </authorList>
    </citation>
    <scope>NUCLEOTIDE SEQUENCE</scope>
    <source>
        <strain evidence="6">CBS 168.71</strain>
    </source>
</reference>
<accession>A0AAE0LTE7</accession>
<evidence type="ECO:0000256" key="3">
    <source>
        <dbReference type="PROSITE-ProRule" id="PRU00023"/>
    </source>
</evidence>
<gene>
    <name evidence="6" type="ORF">B0H64DRAFT_106109</name>
</gene>
<protein>
    <submittedName>
        <fullName evidence="6">Uncharacterized protein</fullName>
    </submittedName>
</protein>
<dbReference type="Pfam" id="PF12796">
    <property type="entry name" value="Ank_2"/>
    <property type="match status" value="1"/>
</dbReference>
<feature type="repeat" description="ANK" evidence="3">
    <location>
        <begin position="1139"/>
        <end position="1171"/>
    </location>
</feature>
<feature type="transmembrane region" description="Helical" evidence="4">
    <location>
        <begin position="375"/>
        <end position="394"/>
    </location>
</feature>
<dbReference type="PROSITE" id="PS50088">
    <property type="entry name" value="ANK_REPEAT"/>
    <property type="match status" value="2"/>
</dbReference>